<dbReference type="InterPro" id="IPR050259">
    <property type="entry name" value="SDR"/>
</dbReference>
<name>G5GKY9_9FIRM</name>
<keyword evidence="10" id="KW-0276">Fatty acid metabolism</keyword>
<dbReference type="GO" id="GO:0004316">
    <property type="term" value="F:3-oxoacyl-[acyl-carrier-protein] reductase (NADPH) activity"/>
    <property type="evidence" value="ECO:0007669"/>
    <property type="project" value="UniProtKB-UniRule"/>
</dbReference>
<dbReference type="PANTHER" id="PTHR42879:SF2">
    <property type="entry name" value="3-OXOACYL-[ACYL-CARRIER-PROTEIN] REDUCTASE FABG"/>
    <property type="match status" value="1"/>
</dbReference>
<dbReference type="SMART" id="SM00822">
    <property type="entry name" value="PKS_KR"/>
    <property type="match status" value="1"/>
</dbReference>
<proteinExistence type="inferred from homology"/>
<dbReference type="EC" id="1.1.1.100" evidence="3 10"/>
<dbReference type="NCBIfam" id="TIGR01830">
    <property type="entry name" value="3oxo_ACP_reduc"/>
    <property type="match status" value="1"/>
</dbReference>
<evidence type="ECO:0000256" key="1">
    <source>
        <dbReference type="ARBA" id="ARBA00005194"/>
    </source>
</evidence>
<dbReference type="EMBL" id="ACZL01000052">
    <property type="protein sequence ID" value="EHI54592.1"/>
    <property type="molecule type" value="Genomic_DNA"/>
</dbReference>
<organism evidence="12 13">
    <name type="scientific">Johnsonella ignava ATCC 51276</name>
    <dbReference type="NCBI Taxonomy" id="679200"/>
    <lineage>
        <taxon>Bacteria</taxon>
        <taxon>Bacillati</taxon>
        <taxon>Bacillota</taxon>
        <taxon>Clostridia</taxon>
        <taxon>Lachnospirales</taxon>
        <taxon>Lachnospiraceae</taxon>
        <taxon>Johnsonella</taxon>
    </lineage>
</organism>
<evidence type="ECO:0000256" key="2">
    <source>
        <dbReference type="ARBA" id="ARBA00006484"/>
    </source>
</evidence>
<reference evidence="12 13" key="1">
    <citation type="submission" date="2011-08" db="EMBL/GenBank/DDBJ databases">
        <title>The Genome Sequence of Johnsonella ignava ATCC 51276.</title>
        <authorList>
            <consortium name="The Broad Institute Genome Sequencing Platform"/>
            <person name="Earl A."/>
            <person name="Ward D."/>
            <person name="Feldgarden M."/>
            <person name="Gevers D."/>
            <person name="Izard J."/>
            <person name="Blanton J.M."/>
            <person name="Baranova O.V."/>
            <person name="Dewhirst F.E."/>
            <person name="Young S.K."/>
            <person name="Zeng Q."/>
            <person name="Gargeya S."/>
            <person name="Fitzgerald M."/>
            <person name="Haas B."/>
            <person name="Abouelleil A."/>
            <person name="Alvarado L."/>
            <person name="Arachchi H.M."/>
            <person name="Berlin A."/>
            <person name="Brown A."/>
            <person name="Chapman S.B."/>
            <person name="Chen Z."/>
            <person name="Dunbar C."/>
            <person name="Freedman E."/>
            <person name="Gearin G."/>
            <person name="Gellesch M."/>
            <person name="Goldberg J."/>
            <person name="Griggs A."/>
            <person name="Gujja S."/>
            <person name="Heiman D."/>
            <person name="Howarth C."/>
            <person name="Larson L."/>
            <person name="Lui A."/>
            <person name="MacDonald P.J.P."/>
            <person name="Montmayeur A."/>
            <person name="Murphy C."/>
            <person name="Neiman D."/>
            <person name="Pearson M."/>
            <person name="Priest M."/>
            <person name="Roberts A."/>
            <person name="Saif S."/>
            <person name="Shea T."/>
            <person name="Shenoy N."/>
            <person name="Sisk P."/>
            <person name="Stolte C."/>
            <person name="Sykes S."/>
            <person name="Wortman J."/>
            <person name="Nusbaum C."/>
            <person name="Birren B."/>
        </authorList>
    </citation>
    <scope>NUCLEOTIDE SEQUENCE [LARGE SCALE GENOMIC DNA]</scope>
    <source>
        <strain evidence="12 13">ATCC 51276</strain>
    </source>
</reference>
<evidence type="ECO:0000256" key="3">
    <source>
        <dbReference type="ARBA" id="ARBA00012948"/>
    </source>
</evidence>
<dbReference type="InterPro" id="IPR002347">
    <property type="entry name" value="SDR_fam"/>
</dbReference>
<evidence type="ECO:0000313" key="13">
    <source>
        <dbReference type="Proteomes" id="UP000003011"/>
    </source>
</evidence>
<feature type="binding site" evidence="9">
    <location>
        <begin position="155"/>
        <end position="159"/>
    </location>
    <ligand>
        <name>NADP(+)</name>
        <dbReference type="ChEBI" id="CHEBI:58349"/>
    </ligand>
</feature>
<comment type="function">
    <text evidence="10">Catalyzes the NADPH-dependent reduction of beta-ketoacyl-ACP substrates to beta-hydroxyacyl-ACP products, the first reductive step in the elongation cycle of fatty acid biosynthesis.</text>
</comment>
<dbReference type="InterPro" id="IPR057326">
    <property type="entry name" value="KR_dom"/>
</dbReference>
<dbReference type="GO" id="GO:0006633">
    <property type="term" value="P:fatty acid biosynthetic process"/>
    <property type="evidence" value="ECO:0007669"/>
    <property type="project" value="UniProtKB-UniPathway"/>
</dbReference>
<keyword evidence="13" id="KW-1185">Reference proteome</keyword>
<keyword evidence="10" id="KW-0444">Lipid biosynthesis</keyword>
<dbReference type="SUPFAM" id="SSF51735">
    <property type="entry name" value="NAD(P)-binding Rossmann-fold domains"/>
    <property type="match status" value="1"/>
</dbReference>
<dbReference type="RefSeq" id="WP_005542270.1">
    <property type="nucleotide sequence ID" value="NZ_JH378844.1"/>
</dbReference>
<keyword evidence="10" id="KW-0443">Lipid metabolism</keyword>
<comment type="subunit">
    <text evidence="10">Homotetramer.</text>
</comment>
<dbReference type="PROSITE" id="PS00061">
    <property type="entry name" value="ADH_SHORT"/>
    <property type="match status" value="1"/>
</dbReference>
<feature type="active site" description="Proton acceptor" evidence="8">
    <location>
        <position position="155"/>
    </location>
</feature>
<dbReference type="eggNOG" id="COG1028">
    <property type="taxonomic scope" value="Bacteria"/>
</dbReference>
<evidence type="ECO:0000256" key="7">
    <source>
        <dbReference type="ARBA" id="ARBA00048508"/>
    </source>
</evidence>
<dbReference type="CDD" id="cd05333">
    <property type="entry name" value="BKR_SDR_c"/>
    <property type="match status" value="1"/>
</dbReference>
<comment type="similarity">
    <text evidence="2 10">Belongs to the short-chain dehydrogenases/reductases (SDR) family.</text>
</comment>
<evidence type="ECO:0000256" key="5">
    <source>
        <dbReference type="ARBA" id="ARBA00023002"/>
    </source>
</evidence>
<keyword evidence="6" id="KW-0753">Steroid metabolism</keyword>
<feature type="binding site" evidence="9">
    <location>
        <position position="90"/>
    </location>
    <ligand>
        <name>NADP(+)</name>
        <dbReference type="ChEBI" id="CHEBI:58349"/>
    </ligand>
</feature>
<keyword evidence="10" id="KW-0275">Fatty acid biosynthesis</keyword>
<gene>
    <name evidence="12" type="ORF">HMPREF9333_02234</name>
</gene>
<protein>
    <recommendedName>
        <fullName evidence="3 10">3-oxoacyl-[acyl-carrier-protein] reductase</fullName>
        <ecNumber evidence="3 10">1.1.1.100</ecNumber>
    </recommendedName>
</protein>
<evidence type="ECO:0000313" key="12">
    <source>
        <dbReference type="EMBL" id="EHI54592.1"/>
    </source>
</evidence>
<dbReference type="PANTHER" id="PTHR42879">
    <property type="entry name" value="3-OXOACYL-(ACYL-CARRIER-PROTEIN) REDUCTASE"/>
    <property type="match status" value="1"/>
</dbReference>
<dbReference type="FunFam" id="3.40.50.720:FF:000115">
    <property type="entry name" value="3-oxoacyl-[acyl-carrier-protein] reductase FabG"/>
    <property type="match status" value="1"/>
</dbReference>
<accession>G5GKY9</accession>
<dbReference type="UniPathway" id="UPA00094"/>
<evidence type="ECO:0000256" key="6">
    <source>
        <dbReference type="ARBA" id="ARBA00023221"/>
    </source>
</evidence>
<feature type="binding site" evidence="9">
    <location>
        <begin position="63"/>
        <end position="64"/>
    </location>
    <ligand>
        <name>NADP(+)</name>
        <dbReference type="ChEBI" id="CHEBI:58349"/>
    </ligand>
</feature>
<dbReference type="GO" id="GO:0051287">
    <property type="term" value="F:NAD binding"/>
    <property type="evidence" value="ECO:0007669"/>
    <property type="project" value="UniProtKB-UniRule"/>
</dbReference>
<dbReference type="AlphaFoldDB" id="G5GKY9"/>
<feature type="domain" description="Ketoreductase" evidence="11">
    <location>
        <begin position="6"/>
        <end position="186"/>
    </location>
</feature>
<dbReference type="Gene3D" id="3.40.50.720">
    <property type="entry name" value="NAD(P)-binding Rossmann-like Domain"/>
    <property type="match status" value="1"/>
</dbReference>
<comment type="pathway">
    <text evidence="1 10">Lipid metabolism; fatty acid biosynthesis.</text>
</comment>
<comment type="caution">
    <text evidence="12">The sequence shown here is derived from an EMBL/GenBank/DDBJ whole genome shotgun (WGS) entry which is preliminary data.</text>
</comment>
<keyword evidence="5 10" id="KW-0560">Oxidoreductase</keyword>
<comment type="catalytic activity">
    <reaction evidence="7 10">
        <text>a (3R)-hydroxyacyl-[ACP] + NADP(+) = a 3-oxoacyl-[ACP] + NADPH + H(+)</text>
        <dbReference type="Rhea" id="RHEA:17397"/>
        <dbReference type="Rhea" id="RHEA-COMP:9916"/>
        <dbReference type="Rhea" id="RHEA-COMP:9945"/>
        <dbReference type="ChEBI" id="CHEBI:15378"/>
        <dbReference type="ChEBI" id="CHEBI:57783"/>
        <dbReference type="ChEBI" id="CHEBI:58349"/>
        <dbReference type="ChEBI" id="CHEBI:78776"/>
        <dbReference type="ChEBI" id="CHEBI:78827"/>
        <dbReference type="EC" id="1.1.1.100"/>
    </reaction>
</comment>
<dbReference type="InterPro" id="IPR020904">
    <property type="entry name" value="Sc_DH/Rdtase_CS"/>
</dbReference>
<dbReference type="PRINTS" id="PR00081">
    <property type="entry name" value="GDHRDH"/>
</dbReference>
<sequence>MKLKEKIALVTGGAKGIGRAISLKLAAEGAYVIVNYSASGDSANRTVDDIKAAGGQAEAYKCNVAVSSEVKCMVDYILKKHTKIDILVNNAGITRDNLLMAMSENDFDIVNAVNLKGCFNCMQAVCRAMIKARKGRIINISSVSGIAGNAGQVNYSASKAGIIGMTKSAAKELASRNITVNALAPGFVVSEMTDVLSDKVKESIKESIPMKAFGNVDDIANAAAFFAGDEAGYITGQTLCIDGGMTCF</sequence>
<dbReference type="InterPro" id="IPR036291">
    <property type="entry name" value="NAD(P)-bd_dom_sf"/>
</dbReference>
<dbReference type="NCBIfam" id="NF005559">
    <property type="entry name" value="PRK07231.1"/>
    <property type="match status" value="1"/>
</dbReference>
<dbReference type="Proteomes" id="UP000003011">
    <property type="component" value="Unassembled WGS sequence"/>
</dbReference>
<evidence type="ECO:0000256" key="10">
    <source>
        <dbReference type="RuleBase" id="RU366074"/>
    </source>
</evidence>
<dbReference type="Pfam" id="PF13561">
    <property type="entry name" value="adh_short_C2"/>
    <property type="match status" value="1"/>
</dbReference>
<dbReference type="PATRIC" id="fig|679200.3.peg.2349"/>
<evidence type="ECO:0000256" key="8">
    <source>
        <dbReference type="PIRSR" id="PIRSR611284-1"/>
    </source>
</evidence>
<dbReference type="HOGENOM" id="CLU_010194_1_3_9"/>
<evidence type="ECO:0000256" key="9">
    <source>
        <dbReference type="PIRSR" id="PIRSR611284-2"/>
    </source>
</evidence>
<dbReference type="GO" id="GO:0008202">
    <property type="term" value="P:steroid metabolic process"/>
    <property type="evidence" value="ECO:0007669"/>
    <property type="project" value="UniProtKB-KW"/>
</dbReference>
<dbReference type="PRINTS" id="PR00080">
    <property type="entry name" value="SDRFAMILY"/>
</dbReference>
<keyword evidence="4 9" id="KW-0521">NADP</keyword>
<evidence type="ECO:0000256" key="4">
    <source>
        <dbReference type="ARBA" id="ARBA00022857"/>
    </source>
</evidence>
<dbReference type="STRING" id="679200.HMPREF9333_02234"/>
<dbReference type="OrthoDB" id="9803333at2"/>
<dbReference type="InterPro" id="IPR011284">
    <property type="entry name" value="3oxo_ACP_reduc"/>
</dbReference>
<dbReference type="NCBIfam" id="NF009466">
    <property type="entry name" value="PRK12826.1-2"/>
    <property type="match status" value="1"/>
</dbReference>
<evidence type="ECO:0000259" key="11">
    <source>
        <dbReference type="SMART" id="SM00822"/>
    </source>
</evidence>